<organism evidence="1 2">
    <name type="scientific">Solanum verrucosum</name>
    <dbReference type="NCBI Taxonomy" id="315347"/>
    <lineage>
        <taxon>Eukaryota</taxon>
        <taxon>Viridiplantae</taxon>
        <taxon>Streptophyta</taxon>
        <taxon>Embryophyta</taxon>
        <taxon>Tracheophyta</taxon>
        <taxon>Spermatophyta</taxon>
        <taxon>Magnoliopsida</taxon>
        <taxon>eudicotyledons</taxon>
        <taxon>Gunneridae</taxon>
        <taxon>Pentapetalae</taxon>
        <taxon>asterids</taxon>
        <taxon>lamiids</taxon>
        <taxon>Solanales</taxon>
        <taxon>Solanaceae</taxon>
        <taxon>Solanoideae</taxon>
        <taxon>Solaneae</taxon>
        <taxon>Solanum</taxon>
    </lineage>
</organism>
<protein>
    <submittedName>
        <fullName evidence="1">Uncharacterized protein</fullName>
    </submittedName>
</protein>
<name>A0AAF0TFT8_SOLVR</name>
<sequence>MFKKRLMKGEDLVLKCSKIKSYDPLKWNYSRKVGKFTNEGLPGWMNGSSMPQVSDSMVGFEVPLHELKQKLKLLQEKDQVLVLSAPPIISSTNTPH</sequence>
<reference evidence="1" key="1">
    <citation type="submission" date="2023-08" db="EMBL/GenBank/DDBJ databases">
        <title>A de novo genome assembly of Solanum verrucosum Schlechtendal, a Mexican diploid species geographically isolated from the other diploid A-genome species in potato relatives.</title>
        <authorList>
            <person name="Hosaka K."/>
        </authorList>
    </citation>
    <scope>NUCLEOTIDE SEQUENCE</scope>
    <source>
        <tissue evidence="1">Young leaves</tissue>
    </source>
</reference>
<keyword evidence="2" id="KW-1185">Reference proteome</keyword>
<dbReference type="EMBL" id="CP133613">
    <property type="protein sequence ID" value="WMV17184.1"/>
    <property type="molecule type" value="Genomic_DNA"/>
</dbReference>
<evidence type="ECO:0000313" key="1">
    <source>
        <dbReference type="EMBL" id="WMV17184.1"/>
    </source>
</evidence>
<evidence type="ECO:0000313" key="2">
    <source>
        <dbReference type="Proteomes" id="UP001234989"/>
    </source>
</evidence>
<gene>
    <name evidence="1" type="ORF">MTR67_010569</name>
</gene>
<dbReference type="Proteomes" id="UP001234989">
    <property type="component" value="Chromosome 2"/>
</dbReference>
<accession>A0AAF0TFT8</accession>
<dbReference type="AlphaFoldDB" id="A0AAF0TFT8"/>
<proteinExistence type="predicted"/>
<feature type="non-terminal residue" evidence="1">
    <location>
        <position position="96"/>
    </location>
</feature>